<comment type="similarity">
    <text evidence="2 9">Belongs to the ABC-2 integral membrane protein family.</text>
</comment>
<evidence type="ECO:0000313" key="11">
    <source>
        <dbReference type="EMBL" id="EPP19553.1"/>
    </source>
</evidence>
<feature type="transmembrane region" description="Helical" evidence="9">
    <location>
        <begin position="242"/>
        <end position="263"/>
    </location>
</feature>
<accession>S7HV47</accession>
<evidence type="ECO:0000256" key="3">
    <source>
        <dbReference type="ARBA" id="ARBA00022448"/>
    </source>
</evidence>
<evidence type="ECO:0000256" key="6">
    <source>
        <dbReference type="ARBA" id="ARBA00022989"/>
    </source>
</evidence>
<organism evidence="11 12">
    <name type="scientific">Vibrio fluvialis PG41</name>
    <dbReference type="NCBI Taxonomy" id="1336752"/>
    <lineage>
        <taxon>Bacteria</taxon>
        <taxon>Pseudomonadati</taxon>
        <taxon>Pseudomonadota</taxon>
        <taxon>Gammaproteobacteria</taxon>
        <taxon>Vibrionales</taxon>
        <taxon>Vibrionaceae</taxon>
        <taxon>Vibrio</taxon>
    </lineage>
</organism>
<dbReference type="GO" id="GO:0140359">
    <property type="term" value="F:ABC-type transporter activity"/>
    <property type="evidence" value="ECO:0007669"/>
    <property type="project" value="InterPro"/>
</dbReference>
<dbReference type="Proteomes" id="UP000014854">
    <property type="component" value="Unassembled WGS sequence"/>
</dbReference>
<dbReference type="PANTHER" id="PTHR30413">
    <property type="entry name" value="INNER MEMBRANE TRANSPORT PERMEASE"/>
    <property type="match status" value="1"/>
</dbReference>
<evidence type="ECO:0000256" key="8">
    <source>
        <dbReference type="ARBA" id="ARBA00023136"/>
    </source>
</evidence>
<keyword evidence="8 9" id="KW-0472">Membrane</keyword>
<dbReference type="AlphaFoldDB" id="S7HV47"/>
<keyword evidence="5 9" id="KW-0812">Transmembrane</keyword>
<dbReference type="InterPro" id="IPR013525">
    <property type="entry name" value="ABC2_TM"/>
</dbReference>
<comment type="caution">
    <text evidence="11">The sequence shown here is derived from an EMBL/GenBank/DDBJ whole genome shotgun (WGS) entry which is preliminary data.</text>
</comment>
<evidence type="ECO:0000256" key="2">
    <source>
        <dbReference type="ARBA" id="ARBA00007783"/>
    </source>
</evidence>
<keyword evidence="7" id="KW-0762">Sugar transport</keyword>
<evidence type="ECO:0000256" key="7">
    <source>
        <dbReference type="ARBA" id="ARBA00023047"/>
    </source>
</evidence>
<dbReference type="GO" id="GO:0005886">
    <property type="term" value="C:plasma membrane"/>
    <property type="evidence" value="ECO:0007669"/>
    <property type="project" value="UniProtKB-SubCell"/>
</dbReference>
<dbReference type="GO" id="GO:0015920">
    <property type="term" value="P:lipopolysaccharide transport"/>
    <property type="evidence" value="ECO:0007669"/>
    <property type="project" value="TreeGrafter"/>
</dbReference>
<evidence type="ECO:0000256" key="5">
    <source>
        <dbReference type="ARBA" id="ARBA00022692"/>
    </source>
</evidence>
<gene>
    <name evidence="11" type="ORF">L910_3221</name>
</gene>
<dbReference type="PATRIC" id="fig|1336752.4.peg.4586"/>
<proteinExistence type="inferred from homology"/>
<feature type="transmembrane region" description="Helical" evidence="9">
    <location>
        <begin position="152"/>
        <end position="174"/>
    </location>
</feature>
<dbReference type="RefSeq" id="WP_020332408.1">
    <property type="nucleotide sequence ID" value="NZ_ASXS01000031.1"/>
</dbReference>
<keyword evidence="4 9" id="KW-1003">Cell membrane</keyword>
<dbReference type="GO" id="GO:0015774">
    <property type="term" value="P:polysaccharide transport"/>
    <property type="evidence" value="ECO:0007669"/>
    <property type="project" value="UniProtKB-KW"/>
</dbReference>
<protein>
    <recommendedName>
        <fullName evidence="9">Transport permease protein</fullName>
    </recommendedName>
</protein>
<evidence type="ECO:0000259" key="10">
    <source>
        <dbReference type="PROSITE" id="PS51012"/>
    </source>
</evidence>
<keyword evidence="6 9" id="KW-1133">Transmembrane helix</keyword>
<name>S7HV47_VIBFL</name>
<feature type="domain" description="ABC transmembrane type-2" evidence="10">
    <location>
        <begin position="36"/>
        <end position="263"/>
    </location>
</feature>
<feature type="transmembrane region" description="Helical" evidence="9">
    <location>
        <begin position="186"/>
        <end position="204"/>
    </location>
</feature>
<dbReference type="PANTHER" id="PTHR30413:SF10">
    <property type="entry name" value="CAPSULE POLYSACCHARIDE EXPORT INNER-MEMBRANE PROTEIN CTRC"/>
    <property type="match status" value="1"/>
</dbReference>
<sequence>MNNLLIKPFVTLFKNWELTKQLTLRSISEKYKGSLLGSIWLIVTPLLMLSVYTFFFSVVFKARWGGAGVSDSKAEFAIILFSGLMIFNFFSECINKAPFLVIGNVNYVKKIVFPLEILAWVNVLSCLFNFIIGFIVWFLFYLLVFGMPHMTFLMFPIVMLPLFLLMIGVSWLLSSVSVYIRDVGQLIPPLTSVLLFMSPIFYALKAIPESYRFIFMINPITPVVEEARSVLIYGQELNMSTWSLSMAFSVFVFVAGFACFNKIKNGFADVL</sequence>
<feature type="transmembrane region" description="Helical" evidence="9">
    <location>
        <begin position="117"/>
        <end position="145"/>
    </location>
</feature>
<dbReference type="PROSITE" id="PS51012">
    <property type="entry name" value="ABC_TM2"/>
    <property type="match status" value="1"/>
</dbReference>
<keyword evidence="7" id="KW-0625">Polysaccharide transport</keyword>
<feature type="transmembrane region" description="Helical" evidence="9">
    <location>
        <begin position="74"/>
        <end position="91"/>
    </location>
</feature>
<dbReference type="InterPro" id="IPR047817">
    <property type="entry name" value="ABC2_TM_bact-type"/>
</dbReference>
<keyword evidence="3 9" id="KW-0813">Transport</keyword>
<dbReference type="EMBL" id="ASXS01000031">
    <property type="protein sequence ID" value="EPP19553.1"/>
    <property type="molecule type" value="Genomic_DNA"/>
</dbReference>
<reference evidence="11 12" key="1">
    <citation type="journal article" date="2013" name="Gut Pathog.">
        <title>Evidence of a new metabolic capacity in an emerging diarrheal pathogen: lessons from the draft genomes of Vibrio fluvialis strains PG41 and I21563.</title>
        <authorList>
            <person name="Khatri I."/>
            <person name="Mahajan S."/>
            <person name="Dureja C."/>
            <person name="Subramanian S."/>
            <person name="Raychaudhuri S."/>
        </authorList>
    </citation>
    <scope>NUCLEOTIDE SEQUENCE [LARGE SCALE GENOMIC DNA]</scope>
    <source>
        <strain evidence="11 12">PG41</strain>
    </source>
</reference>
<evidence type="ECO:0000256" key="9">
    <source>
        <dbReference type="RuleBase" id="RU361157"/>
    </source>
</evidence>
<dbReference type="Pfam" id="PF01061">
    <property type="entry name" value="ABC2_membrane"/>
    <property type="match status" value="1"/>
</dbReference>
<evidence type="ECO:0000313" key="12">
    <source>
        <dbReference type="Proteomes" id="UP000014854"/>
    </source>
</evidence>
<comment type="subcellular location">
    <subcellularLocation>
        <location evidence="9">Cell inner membrane</location>
        <topology evidence="9">Multi-pass membrane protein</topology>
    </subcellularLocation>
    <subcellularLocation>
        <location evidence="1">Cell membrane</location>
        <topology evidence="1">Multi-pass membrane protein</topology>
    </subcellularLocation>
</comment>
<feature type="transmembrane region" description="Helical" evidence="9">
    <location>
        <begin position="39"/>
        <end position="62"/>
    </location>
</feature>
<evidence type="ECO:0000256" key="1">
    <source>
        <dbReference type="ARBA" id="ARBA00004651"/>
    </source>
</evidence>
<evidence type="ECO:0000256" key="4">
    <source>
        <dbReference type="ARBA" id="ARBA00022475"/>
    </source>
</evidence>